<accession>A0A6A6CTC6</accession>
<dbReference type="CDD" id="cd05374">
    <property type="entry name" value="17beta-HSD-like_SDR_c"/>
    <property type="match status" value="1"/>
</dbReference>
<dbReference type="GO" id="GO:0016491">
    <property type="term" value="F:oxidoreductase activity"/>
    <property type="evidence" value="ECO:0007669"/>
    <property type="project" value="UniProtKB-KW"/>
</dbReference>
<dbReference type="InterPro" id="IPR002347">
    <property type="entry name" value="SDR_fam"/>
</dbReference>
<dbReference type="InterPro" id="IPR036291">
    <property type="entry name" value="NAD(P)-bd_dom_sf"/>
</dbReference>
<evidence type="ECO:0000256" key="1">
    <source>
        <dbReference type="ARBA" id="ARBA00006484"/>
    </source>
</evidence>
<dbReference type="SUPFAM" id="SSF51735">
    <property type="entry name" value="NAD(P)-binding Rossmann-fold domains"/>
    <property type="match status" value="1"/>
</dbReference>
<reference evidence="4" key="1">
    <citation type="journal article" date="2020" name="Stud. Mycol.">
        <title>101 Dothideomycetes genomes: a test case for predicting lifestyles and emergence of pathogens.</title>
        <authorList>
            <person name="Haridas S."/>
            <person name="Albert R."/>
            <person name="Binder M."/>
            <person name="Bloem J."/>
            <person name="Labutti K."/>
            <person name="Salamov A."/>
            <person name="Andreopoulos B."/>
            <person name="Baker S."/>
            <person name="Barry K."/>
            <person name="Bills G."/>
            <person name="Bluhm B."/>
            <person name="Cannon C."/>
            <person name="Castanera R."/>
            <person name="Culley D."/>
            <person name="Daum C."/>
            <person name="Ezra D."/>
            <person name="Gonzalez J."/>
            <person name="Henrissat B."/>
            <person name="Kuo A."/>
            <person name="Liang C."/>
            <person name="Lipzen A."/>
            <person name="Lutzoni F."/>
            <person name="Magnuson J."/>
            <person name="Mondo S."/>
            <person name="Nolan M."/>
            <person name="Ohm R."/>
            <person name="Pangilinan J."/>
            <person name="Park H.-J."/>
            <person name="Ramirez L."/>
            <person name="Alfaro M."/>
            <person name="Sun H."/>
            <person name="Tritt A."/>
            <person name="Yoshinaga Y."/>
            <person name="Zwiers L.-H."/>
            <person name="Turgeon B."/>
            <person name="Goodwin S."/>
            <person name="Spatafora J."/>
            <person name="Crous P."/>
            <person name="Grigoriev I."/>
        </authorList>
    </citation>
    <scope>NUCLEOTIDE SEQUENCE</scope>
    <source>
        <strain evidence="4">ATCC 36951</strain>
    </source>
</reference>
<dbReference type="PANTHER" id="PTHR43976:SF16">
    <property type="entry name" value="SHORT-CHAIN DEHYDROGENASE_REDUCTASE FAMILY PROTEIN"/>
    <property type="match status" value="1"/>
</dbReference>
<dbReference type="Proteomes" id="UP000799537">
    <property type="component" value="Unassembled WGS sequence"/>
</dbReference>
<keyword evidence="2" id="KW-0560">Oxidoreductase</keyword>
<evidence type="ECO:0000256" key="2">
    <source>
        <dbReference type="ARBA" id="ARBA00023002"/>
    </source>
</evidence>
<dbReference type="PRINTS" id="PR00081">
    <property type="entry name" value="GDHRDH"/>
</dbReference>
<evidence type="ECO:0000313" key="4">
    <source>
        <dbReference type="EMBL" id="KAF2168736.1"/>
    </source>
</evidence>
<dbReference type="GeneID" id="54569664"/>
<proteinExistence type="inferred from homology"/>
<organism evidence="4 5">
    <name type="scientific">Zasmidium cellare ATCC 36951</name>
    <dbReference type="NCBI Taxonomy" id="1080233"/>
    <lineage>
        <taxon>Eukaryota</taxon>
        <taxon>Fungi</taxon>
        <taxon>Dikarya</taxon>
        <taxon>Ascomycota</taxon>
        <taxon>Pezizomycotina</taxon>
        <taxon>Dothideomycetes</taxon>
        <taxon>Dothideomycetidae</taxon>
        <taxon>Mycosphaerellales</taxon>
        <taxon>Mycosphaerellaceae</taxon>
        <taxon>Zasmidium</taxon>
    </lineage>
</organism>
<evidence type="ECO:0000313" key="5">
    <source>
        <dbReference type="Proteomes" id="UP000799537"/>
    </source>
</evidence>
<dbReference type="PANTHER" id="PTHR43976">
    <property type="entry name" value="SHORT CHAIN DEHYDROGENASE"/>
    <property type="match status" value="1"/>
</dbReference>
<dbReference type="InterPro" id="IPR051911">
    <property type="entry name" value="SDR_oxidoreductase"/>
</dbReference>
<protein>
    <submittedName>
        <fullName evidence="4">Uncharacterized protein</fullName>
    </submittedName>
</protein>
<dbReference type="Gene3D" id="3.40.50.720">
    <property type="entry name" value="NAD(P)-binding Rossmann-like Domain"/>
    <property type="match status" value="1"/>
</dbReference>
<dbReference type="Pfam" id="PF00106">
    <property type="entry name" value="adh_short"/>
    <property type="match status" value="1"/>
</dbReference>
<dbReference type="EMBL" id="ML993589">
    <property type="protein sequence ID" value="KAF2168736.1"/>
    <property type="molecule type" value="Genomic_DNA"/>
</dbReference>
<dbReference type="OrthoDB" id="1274115at2759"/>
<dbReference type="AlphaFoldDB" id="A0A6A6CTC6"/>
<comment type="similarity">
    <text evidence="1 3">Belongs to the short-chain dehydrogenases/reductases (SDR) family.</text>
</comment>
<keyword evidence="5" id="KW-1185">Reference proteome</keyword>
<sequence length="281" mass="29461">MSYTWLITGASSGLGAAIALAALNAGHSVVAGARNPIKASNSNPEIQQKGGIWLKLDVSTPEAELAVAKAAREHGVNVLVNNAGYALRGALEDFSETEIHDQMETNFFGPLRTIKGALPHFREQKAGTIVNISSTSGMTGFPGFSLYAASKFALEGASEALYGELAPFGIRVLVIQPGAFRTNFQGAGAGPNLSNSYVGTTVDAVLQRVIGNGGKERGDPVRAANAIVEAVTYHGDGEATRDLLRLPLGEDALARAKAKVDDFSNNVDKVKHIAQSAVYPE</sequence>
<dbReference type="PRINTS" id="PR00080">
    <property type="entry name" value="SDRFAMILY"/>
</dbReference>
<evidence type="ECO:0000256" key="3">
    <source>
        <dbReference type="RuleBase" id="RU000363"/>
    </source>
</evidence>
<gene>
    <name evidence="4" type="ORF">M409DRAFT_65155</name>
</gene>
<dbReference type="RefSeq" id="XP_033669625.1">
    <property type="nucleotide sequence ID" value="XM_033816392.1"/>
</dbReference>
<name>A0A6A6CTC6_ZASCE</name>